<dbReference type="RefSeq" id="WP_125598614.1">
    <property type="nucleotide sequence ID" value="NZ_JBHSSM010000018.1"/>
</dbReference>
<accession>A0ABW1UPB6</accession>
<keyword evidence="1" id="KW-1003">Cell membrane</keyword>
<evidence type="ECO:0000313" key="2">
    <source>
        <dbReference type="EMBL" id="MFC6315498.1"/>
    </source>
</evidence>
<dbReference type="NCBIfam" id="TIGR00278">
    <property type="entry name" value="membrane protein insertion efficiency factor YidD"/>
    <property type="match status" value="1"/>
</dbReference>
<dbReference type="SMART" id="SM01234">
    <property type="entry name" value="Haemolytic"/>
    <property type="match status" value="1"/>
</dbReference>
<reference evidence="3" key="1">
    <citation type="journal article" date="2019" name="Int. J. Syst. Evol. Microbiol.">
        <title>The Global Catalogue of Microorganisms (GCM) 10K type strain sequencing project: providing services to taxonomists for standard genome sequencing and annotation.</title>
        <authorList>
            <consortium name="The Broad Institute Genomics Platform"/>
            <consortium name="The Broad Institute Genome Sequencing Center for Infectious Disease"/>
            <person name="Wu L."/>
            <person name="Ma J."/>
        </authorList>
    </citation>
    <scope>NUCLEOTIDE SEQUENCE [LARGE SCALE GENOMIC DNA]</scope>
    <source>
        <strain evidence="3">CCM 8897</strain>
    </source>
</reference>
<dbReference type="Pfam" id="PF01809">
    <property type="entry name" value="YidD"/>
    <property type="match status" value="1"/>
</dbReference>
<organism evidence="2 3">
    <name type="scientific">Lapidilactobacillus achengensis</name>
    <dbReference type="NCBI Taxonomy" id="2486000"/>
    <lineage>
        <taxon>Bacteria</taxon>
        <taxon>Bacillati</taxon>
        <taxon>Bacillota</taxon>
        <taxon>Bacilli</taxon>
        <taxon>Lactobacillales</taxon>
        <taxon>Lactobacillaceae</taxon>
        <taxon>Lapidilactobacillus</taxon>
    </lineage>
</organism>
<dbReference type="InterPro" id="IPR002696">
    <property type="entry name" value="Membr_insert_effic_factor_YidD"/>
</dbReference>
<evidence type="ECO:0000256" key="1">
    <source>
        <dbReference type="HAMAP-Rule" id="MF_00386"/>
    </source>
</evidence>
<comment type="similarity">
    <text evidence="1">Belongs to the UPF0161 family.</text>
</comment>
<gene>
    <name evidence="2" type="primary">yidD</name>
    <name evidence="2" type="ORF">ACFQHW_07980</name>
</gene>
<comment type="caution">
    <text evidence="2">The sequence shown here is derived from an EMBL/GenBank/DDBJ whole genome shotgun (WGS) entry which is preliminary data.</text>
</comment>
<name>A0ABW1UPB6_9LACO</name>
<dbReference type="PANTHER" id="PTHR33383:SF1">
    <property type="entry name" value="MEMBRANE PROTEIN INSERTION EFFICIENCY FACTOR-RELATED"/>
    <property type="match status" value="1"/>
</dbReference>
<proteinExistence type="inferred from homology"/>
<keyword evidence="1" id="KW-0472">Membrane</keyword>
<keyword evidence="3" id="KW-1185">Reference proteome</keyword>
<dbReference type="Proteomes" id="UP001596310">
    <property type="component" value="Unassembled WGS sequence"/>
</dbReference>
<dbReference type="PANTHER" id="PTHR33383">
    <property type="entry name" value="MEMBRANE PROTEIN INSERTION EFFICIENCY FACTOR-RELATED"/>
    <property type="match status" value="1"/>
</dbReference>
<comment type="function">
    <text evidence="1">Could be involved in insertion of integral membrane proteins into the membrane.</text>
</comment>
<evidence type="ECO:0000313" key="3">
    <source>
        <dbReference type="Proteomes" id="UP001596310"/>
    </source>
</evidence>
<sequence>MRRFLIGVVRFYQRYISPLSRPHCRYYPTCSSYMVTALTKHGAFKGTLMGIARILRCNPFVRGGFDPVPDHFSLRRHPHPELFEDEIIAAKFHPDKVQPKE</sequence>
<dbReference type="HAMAP" id="MF_00386">
    <property type="entry name" value="UPF0161_YidD"/>
    <property type="match status" value="1"/>
</dbReference>
<protein>
    <recommendedName>
        <fullName evidence="1">Putative membrane protein insertion efficiency factor</fullName>
    </recommendedName>
</protein>
<comment type="subcellular location">
    <subcellularLocation>
        <location evidence="1">Cell membrane</location>
        <topology evidence="1">Peripheral membrane protein</topology>
        <orientation evidence="1">Cytoplasmic side</orientation>
    </subcellularLocation>
</comment>
<dbReference type="EMBL" id="JBHSSM010000018">
    <property type="protein sequence ID" value="MFC6315498.1"/>
    <property type="molecule type" value="Genomic_DNA"/>
</dbReference>